<organism evidence="1 2">
    <name type="scientific">Paenibacillus mucilaginosus 3016</name>
    <dbReference type="NCBI Taxonomy" id="1116391"/>
    <lineage>
        <taxon>Bacteria</taxon>
        <taxon>Bacillati</taxon>
        <taxon>Bacillota</taxon>
        <taxon>Bacilli</taxon>
        <taxon>Bacillales</taxon>
        <taxon>Paenibacillaceae</taxon>
        <taxon>Paenibacillus</taxon>
    </lineage>
</organism>
<evidence type="ECO:0000313" key="2">
    <source>
        <dbReference type="Proteomes" id="UP000007523"/>
    </source>
</evidence>
<dbReference type="KEGG" id="pmq:PM3016_1391"/>
<sequence>MAAEYGWSSIAMRLYALWEMCALVKWQHANGGKGWEESNLLRHVHEFFFQYPTILEYFRIQALFGK</sequence>
<reference evidence="1 2" key="1">
    <citation type="journal article" date="2012" name="J. Bacteriol.">
        <title>Complete Genome Sequence of Paenibacillus mucilaginosus 3016, a Bacterium Functional as Microbial Fertilizer.</title>
        <authorList>
            <person name="Ma M."/>
            <person name="Wang Z."/>
            <person name="Li L."/>
            <person name="Jiang X."/>
            <person name="Guan D."/>
            <person name="Cao F."/>
            <person name="Chen H."/>
            <person name="Wang X."/>
            <person name="Shen D."/>
            <person name="Du B."/>
            <person name="Li J."/>
        </authorList>
    </citation>
    <scope>NUCLEOTIDE SEQUENCE [LARGE SCALE GENOMIC DNA]</scope>
    <source>
        <strain evidence="1 2">3016</strain>
    </source>
</reference>
<protein>
    <submittedName>
        <fullName evidence="1">Uncharacterized protein</fullName>
    </submittedName>
</protein>
<dbReference type="AlphaFoldDB" id="H6NEL2"/>
<dbReference type="HOGENOM" id="CLU_2827061_0_0_9"/>
<evidence type="ECO:0000313" key="1">
    <source>
        <dbReference type="EMBL" id="AFC28316.1"/>
    </source>
</evidence>
<accession>H6NEL2</accession>
<name>H6NEL2_9BACL</name>
<dbReference type="EMBL" id="CP003235">
    <property type="protein sequence ID" value="AFC28316.1"/>
    <property type="molecule type" value="Genomic_DNA"/>
</dbReference>
<dbReference type="Proteomes" id="UP000007523">
    <property type="component" value="Chromosome"/>
</dbReference>
<proteinExistence type="predicted"/>
<gene>
    <name evidence="1" type="ORF">PM3016_1391</name>
</gene>
<keyword evidence="2" id="KW-1185">Reference proteome</keyword>